<gene>
    <name evidence="3" type="ORF">SAMN04490178_11667</name>
</gene>
<evidence type="ECO:0000259" key="2">
    <source>
        <dbReference type="Pfam" id="PF12146"/>
    </source>
</evidence>
<proteinExistence type="predicted"/>
<dbReference type="RefSeq" id="WP_091748348.1">
    <property type="nucleotide sequence ID" value="NZ_FODY01000016.1"/>
</dbReference>
<evidence type="ECO:0000313" key="4">
    <source>
        <dbReference type="Proteomes" id="UP000198847"/>
    </source>
</evidence>
<evidence type="ECO:0000313" key="3">
    <source>
        <dbReference type="EMBL" id="SEP28428.1"/>
    </source>
</evidence>
<dbReference type="PANTHER" id="PTHR22946">
    <property type="entry name" value="DIENELACTONE HYDROLASE DOMAIN-CONTAINING PROTEIN-RELATED"/>
    <property type="match status" value="1"/>
</dbReference>
<dbReference type="InterPro" id="IPR029058">
    <property type="entry name" value="AB_hydrolase_fold"/>
</dbReference>
<dbReference type="OrthoDB" id="9780269at2"/>
<organism evidence="3 4">
    <name type="scientific">Propionispora vibrioides</name>
    <dbReference type="NCBI Taxonomy" id="112903"/>
    <lineage>
        <taxon>Bacteria</taxon>
        <taxon>Bacillati</taxon>
        <taxon>Bacillota</taxon>
        <taxon>Negativicutes</taxon>
        <taxon>Selenomonadales</taxon>
        <taxon>Sporomusaceae</taxon>
        <taxon>Propionispora</taxon>
    </lineage>
</organism>
<reference evidence="3 4" key="1">
    <citation type="submission" date="2016-10" db="EMBL/GenBank/DDBJ databases">
        <authorList>
            <person name="de Groot N.N."/>
        </authorList>
    </citation>
    <scope>NUCLEOTIDE SEQUENCE [LARGE SCALE GENOMIC DNA]</scope>
    <source>
        <strain evidence="3 4">DSM 13305</strain>
    </source>
</reference>
<feature type="domain" description="Serine aminopeptidase S33" evidence="2">
    <location>
        <begin position="30"/>
        <end position="146"/>
    </location>
</feature>
<dbReference type="Pfam" id="PF12146">
    <property type="entry name" value="Hydrolase_4"/>
    <property type="match status" value="1"/>
</dbReference>
<keyword evidence="1" id="KW-0378">Hydrolase</keyword>
<dbReference type="EMBL" id="FODY01000016">
    <property type="protein sequence ID" value="SEP28428.1"/>
    <property type="molecule type" value="Genomic_DNA"/>
</dbReference>
<dbReference type="InterPro" id="IPR050261">
    <property type="entry name" value="FrsA_esterase"/>
</dbReference>
<accession>A0A1H8WMW9</accession>
<keyword evidence="4" id="KW-1185">Reference proteome</keyword>
<dbReference type="GO" id="GO:0052689">
    <property type="term" value="F:carboxylic ester hydrolase activity"/>
    <property type="evidence" value="ECO:0007669"/>
    <property type="project" value="UniProtKB-ARBA"/>
</dbReference>
<name>A0A1H8WMW9_9FIRM</name>
<dbReference type="Gene3D" id="3.40.50.1820">
    <property type="entry name" value="alpha/beta hydrolase"/>
    <property type="match status" value="1"/>
</dbReference>
<dbReference type="AlphaFoldDB" id="A0A1H8WMW9"/>
<dbReference type="STRING" id="112903.SAMN04490178_11667"/>
<dbReference type="SUPFAM" id="SSF53474">
    <property type="entry name" value="alpha/beta-Hydrolases"/>
    <property type="match status" value="1"/>
</dbReference>
<evidence type="ECO:0000256" key="1">
    <source>
        <dbReference type="ARBA" id="ARBA00022801"/>
    </source>
</evidence>
<dbReference type="PANTHER" id="PTHR22946:SF9">
    <property type="entry name" value="POLYKETIDE TRANSFERASE AF380"/>
    <property type="match status" value="1"/>
</dbReference>
<dbReference type="InterPro" id="IPR022742">
    <property type="entry name" value="Hydrolase_4"/>
</dbReference>
<sequence length="266" mass="29421">MKEHLWIASRRQRLSAMLHLPEGFKPGTPLLVLCHGFTGNKVGYNHLTLHLANFLEKAGYGVLRFDYIGSGDSDGDFATDTSVAGWQEDLTNVLQWVDGQEQFATSPVVLYGHSLGGLVVLTHEDQIERVVARIVFAPVTKPVANFRERIIGPELWQKSLRGEKIENFFDRGFTLYSQFVKGLATQDYDPISAASRLTTPLLIIHGTADVVVPLAGSQELYEQYQAPKEFVVTEFDHGATGKQAEFQQIIGRRLAGLLADAVPVAV</sequence>
<dbReference type="Proteomes" id="UP000198847">
    <property type="component" value="Unassembled WGS sequence"/>
</dbReference>
<protein>
    <submittedName>
        <fullName evidence="3">Putative redox protein</fullName>
    </submittedName>
</protein>